<dbReference type="CDD" id="cd14445">
    <property type="entry name" value="RILP-like"/>
    <property type="match status" value="1"/>
</dbReference>
<dbReference type="Gene3D" id="1.20.58.1770">
    <property type="match status" value="1"/>
</dbReference>
<feature type="region of interest" description="Disordered" evidence="1">
    <location>
        <begin position="58"/>
        <end position="79"/>
    </location>
</feature>
<feature type="compositionally biased region" description="Polar residues" evidence="1">
    <location>
        <begin position="70"/>
        <end position="79"/>
    </location>
</feature>
<accession>A0A8R1EFC8</accession>
<dbReference type="EnsemblMetazoa" id="CJA32481.1">
    <property type="protein sequence ID" value="CJA32481.1"/>
    <property type="gene ID" value="WBGene00208328"/>
</dbReference>
<protein>
    <submittedName>
        <fullName evidence="3">RH1 domain-containing protein</fullName>
    </submittedName>
</protein>
<dbReference type="PROSITE" id="PS51776">
    <property type="entry name" value="RH1"/>
    <property type="match status" value="1"/>
</dbReference>
<proteinExistence type="predicted"/>
<evidence type="ECO:0000259" key="2">
    <source>
        <dbReference type="PROSITE" id="PS51776"/>
    </source>
</evidence>
<evidence type="ECO:0000256" key="1">
    <source>
        <dbReference type="SAM" id="MobiDB-lite"/>
    </source>
</evidence>
<sequence length="79" mass="8636">VVDVYDLAASIGNDFEKLIDNYGNECVRGIMPKVISALETLEALAAGNDRENEEILRLSKSGRAPRTRKTQAQSATLEV</sequence>
<dbReference type="InterPro" id="IPR034743">
    <property type="entry name" value="RH1"/>
</dbReference>
<evidence type="ECO:0000313" key="4">
    <source>
        <dbReference type="Proteomes" id="UP000005237"/>
    </source>
</evidence>
<dbReference type="AlphaFoldDB" id="A0A8R1EFC8"/>
<reference evidence="3" key="2">
    <citation type="submission" date="2022-06" db="UniProtKB">
        <authorList>
            <consortium name="EnsemblMetazoa"/>
        </authorList>
    </citation>
    <scope>IDENTIFICATION</scope>
    <source>
        <strain evidence="3">DF5081</strain>
    </source>
</reference>
<keyword evidence="4" id="KW-1185">Reference proteome</keyword>
<feature type="domain" description="RH1" evidence="2">
    <location>
        <begin position="1"/>
        <end position="75"/>
    </location>
</feature>
<dbReference type="Proteomes" id="UP000005237">
    <property type="component" value="Unassembled WGS sequence"/>
</dbReference>
<name>A0A8R1EFC8_CAEJA</name>
<reference evidence="4" key="1">
    <citation type="submission" date="2010-08" db="EMBL/GenBank/DDBJ databases">
        <authorList>
            <consortium name="Caenorhabditis japonica Sequencing Consortium"/>
            <person name="Wilson R.K."/>
        </authorList>
    </citation>
    <scope>NUCLEOTIDE SEQUENCE [LARGE SCALE GENOMIC DNA]</scope>
    <source>
        <strain evidence="4">DF5081</strain>
    </source>
</reference>
<organism evidence="3 4">
    <name type="scientific">Caenorhabditis japonica</name>
    <dbReference type="NCBI Taxonomy" id="281687"/>
    <lineage>
        <taxon>Eukaryota</taxon>
        <taxon>Metazoa</taxon>
        <taxon>Ecdysozoa</taxon>
        <taxon>Nematoda</taxon>
        <taxon>Chromadorea</taxon>
        <taxon>Rhabditida</taxon>
        <taxon>Rhabditina</taxon>
        <taxon>Rhabditomorpha</taxon>
        <taxon>Rhabditoidea</taxon>
        <taxon>Rhabditidae</taxon>
        <taxon>Peloderinae</taxon>
        <taxon>Caenorhabditis</taxon>
    </lineage>
</organism>
<evidence type="ECO:0000313" key="3">
    <source>
        <dbReference type="EnsemblMetazoa" id="CJA32481.1"/>
    </source>
</evidence>
<dbReference type="Pfam" id="PF09744">
    <property type="entry name" value="RH1"/>
    <property type="match status" value="1"/>
</dbReference>